<organism evidence="2 3">
    <name type="scientific">Conexibacter woesei (strain DSM 14684 / CCUG 47730 / CIP 108061 / JCM 11494 / NBRC 100937 / ID131577)</name>
    <dbReference type="NCBI Taxonomy" id="469383"/>
    <lineage>
        <taxon>Bacteria</taxon>
        <taxon>Bacillati</taxon>
        <taxon>Actinomycetota</taxon>
        <taxon>Thermoleophilia</taxon>
        <taxon>Solirubrobacterales</taxon>
        <taxon>Conexibacteraceae</taxon>
        <taxon>Conexibacter</taxon>
    </lineage>
</organism>
<evidence type="ECO:0000313" key="3">
    <source>
        <dbReference type="Proteomes" id="UP000008229"/>
    </source>
</evidence>
<evidence type="ECO:0000313" key="2">
    <source>
        <dbReference type="EMBL" id="ADB50902.1"/>
    </source>
</evidence>
<accession>D3F7P0</accession>
<keyword evidence="3" id="KW-1185">Reference proteome</keyword>
<reference evidence="3" key="2">
    <citation type="submission" date="2010-01" db="EMBL/GenBank/DDBJ databases">
        <title>The complete genome of Conexibacter woesei DSM 14684.</title>
        <authorList>
            <consortium name="US DOE Joint Genome Institute (JGI-PGF)"/>
            <person name="Lucas S."/>
            <person name="Copeland A."/>
            <person name="Lapidus A."/>
            <person name="Glavina del Rio T."/>
            <person name="Dalin E."/>
            <person name="Tice H."/>
            <person name="Bruce D."/>
            <person name="Goodwin L."/>
            <person name="Pitluck S."/>
            <person name="Kyrpides N."/>
            <person name="Mavromatis K."/>
            <person name="Ivanova N."/>
            <person name="Mikhailova N."/>
            <person name="Chertkov O."/>
            <person name="Brettin T."/>
            <person name="Detter J.C."/>
            <person name="Han C."/>
            <person name="Larimer F."/>
            <person name="Land M."/>
            <person name="Hauser L."/>
            <person name="Markowitz V."/>
            <person name="Cheng J.-F."/>
            <person name="Hugenholtz P."/>
            <person name="Woyke T."/>
            <person name="Wu D."/>
            <person name="Pukall R."/>
            <person name="Steenblock K."/>
            <person name="Schneider S."/>
            <person name="Klenk H.-P."/>
            <person name="Eisen J.A."/>
        </authorList>
    </citation>
    <scope>NUCLEOTIDE SEQUENCE [LARGE SCALE GENOMIC DNA]</scope>
    <source>
        <strain evidence="3">DSM 14684 / CIP 108061 / JCM 11494 / NBRC 100937 / ID131577</strain>
    </source>
</reference>
<proteinExistence type="predicted"/>
<name>D3F7P0_CONWI</name>
<dbReference type="KEGG" id="cwo:Cwoe_2480"/>
<reference evidence="2 3" key="1">
    <citation type="journal article" date="2010" name="Stand. Genomic Sci.">
        <title>Complete genome sequence of Conexibacter woesei type strain (ID131577).</title>
        <authorList>
            <person name="Pukall R."/>
            <person name="Lapidus A."/>
            <person name="Glavina Del Rio T."/>
            <person name="Copeland A."/>
            <person name="Tice H."/>
            <person name="Cheng J.-F."/>
            <person name="Lucas S."/>
            <person name="Chen F."/>
            <person name="Nolan M."/>
            <person name="Bruce D."/>
            <person name="Goodwin L."/>
            <person name="Pitluck S."/>
            <person name="Mavromatis K."/>
            <person name="Ivanova N."/>
            <person name="Ovchinnikova G."/>
            <person name="Pati A."/>
            <person name="Chen A."/>
            <person name="Palaniappan K."/>
            <person name="Land M."/>
            <person name="Hauser L."/>
            <person name="Chang Y.-J."/>
            <person name="Jeffries C.D."/>
            <person name="Chain P."/>
            <person name="Meincke L."/>
            <person name="Sims D."/>
            <person name="Brettin T."/>
            <person name="Detter J.C."/>
            <person name="Rohde M."/>
            <person name="Goeker M."/>
            <person name="Bristow J."/>
            <person name="Eisen J.A."/>
            <person name="Markowitz V."/>
            <person name="Kyrpides N.C."/>
            <person name="Klenk H.-P."/>
            <person name="Hugenholtz P."/>
        </authorList>
    </citation>
    <scope>NUCLEOTIDE SEQUENCE [LARGE SCALE GENOMIC DNA]</scope>
    <source>
        <strain evidence="3">DSM 14684 / CIP 108061 / JCM 11494 / NBRC 100937 / ID131577</strain>
    </source>
</reference>
<feature type="region of interest" description="Disordered" evidence="1">
    <location>
        <begin position="1"/>
        <end position="37"/>
    </location>
</feature>
<feature type="compositionally biased region" description="Low complexity" evidence="1">
    <location>
        <begin position="1"/>
        <end position="23"/>
    </location>
</feature>
<sequence length="37" mass="3728" precursor="true">MKTIATSITTSGSATTSSTTPASDWSAVALRPHVPVP</sequence>
<dbReference type="EMBL" id="CP001854">
    <property type="protein sequence ID" value="ADB50902.1"/>
    <property type="molecule type" value="Genomic_DNA"/>
</dbReference>
<dbReference type="AlphaFoldDB" id="D3F7P0"/>
<dbReference type="HOGENOM" id="CLU_3342582_0_0_11"/>
<gene>
    <name evidence="2" type="ordered locus">Cwoe_2480</name>
</gene>
<dbReference type="Proteomes" id="UP000008229">
    <property type="component" value="Chromosome"/>
</dbReference>
<evidence type="ECO:0000256" key="1">
    <source>
        <dbReference type="SAM" id="MobiDB-lite"/>
    </source>
</evidence>
<protein>
    <submittedName>
        <fullName evidence="2">Uncharacterized protein</fullName>
    </submittedName>
</protein>